<dbReference type="OrthoDB" id="367221at2759"/>
<gene>
    <name evidence="6" type="ORF">ILUMI_25654</name>
</gene>
<keyword evidence="7" id="KW-1185">Reference proteome</keyword>
<dbReference type="GO" id="GO:0006400">
    <property type="term" value="P:tRNA modification"/>
    <property type="evidence" value="ECO:0007669"/>
    <property type="project" value="InterPro"/>
</dbReference>
<feature type="domain" description="THUMP" evidence="5">
    <location>
        <begin position="136"/>
        <end position="242"/>
    </location>
</feature>
<dbReference type="SUPFAM" id="SSF143437">
    <property type="entry name" value="THUMP domain-like"/>
    <property type="match status" value="1"/>
</dbReference>
<dbReference type="PANTHER" id="PTHR13452:SF10">
    <property type="entry name" value="THUMP DOMAIN-CONTAINING PROTEIN 1"/>
    <property type="match status" value="1"/>
</dbReference>
<dbReference type="Gene3D" id="3.30.2300.10">
    <property type="entry name" value="THUMP superfamily"/>
    <property type="match status" value="1"/>
</dbReference>
<dbReference type="AlphaFoldDB" id="A0A8K0C821"/>
<evidence type="ECO:0000259" key="5">
    <source>
        <dbReference type="PROSITE" id="PS51165"/>
    </source>
</evidence>
<evidence type="ECO:0000256" key="2">
    <source>
        <dbReference type="PROSITE-ProRule" id="PRU00529"/>
    </source>
</evidence>
<dbReference type="InterPro" id="IPR040183">
    <property type="entry name" value="THUMPD1-like"/>
</dbReference>
<dbReference type="PROSITE" id="PS51165">
    <property type="entry name" value="THUMP"/>
    <property type="match status" value="1"/>
</dbReference>
<name>A0A8K0C821_IGNLU</name>
<dbReference type="Proteomes" id="UP000801492">
    <property type="component" value="Unassembled WGS sequence"/>
</dbReference>
<feature type="region of interest" description="Disordered" evidence="4">
    <location>
        <begin position="264"/>
        <end position="287"/>
    </location>
</feature>
<evidence type="ECO:0000313" key="6">
    <source>
        <dbReference type="EMBL" id="KAF2880517.1"/>
    </source>
</evidence>
<comment type="similarity">
    <text evidence="1">Belongs to the THUMPD1 family.</text>
</comment>
<dbReference type="SMART" id="SM00981">
    <property type="entry name" value="THUMP"/>
    <property type="match status" value="1"/>
</dbReference>
<organism evidence="6 7">
    <name type="scientific">Ignelater luminosus</name>
    <name type="common">Cucubano</name>
    <name type="synonym">Pyrophorus luminosus</name>
    <dbReference type="NCBI Taxonomy" id="2038154"/>
    <lineage>
        <taxon>Eukaryota</taxon>
        <taxon>Metazoa</taxon>
        <taxon>Ecdysozoa</taxon>
        <taxon>Arthropoda</taxon>
        <taxon>Hexapoda</taxon>
        <taxon>Insecta</taxon>
        <taxon>Pterygota</taxon>
        <taxon>Neoptera</taxon>
        <taxon>Endopterygota</taxon>
        <taxon>Coleoptera</taxon>
        <taxon>Polyphaga</taxon>
        <taxon>Elateriformia</taxon>
        <taxon>Elateroidea</taxon>
        <taxon>Elateridae</taxon>
        <taxon>Agrypninae</taxon>
        <taxon>Pyrophorini</taxon>
        <taxon>Ignelater</taxon>
    </lineage>
</organism>
<dbReference type="GO" id="GO:0003723">
    <property type="term" value="F:RNA binding"/>
    <property type="evidence" value="ECO:0007669"/>
    <property type="project" value="UniProtKB-UniRule"/>
</dbReference>
<dbReference type="Pfam" id="PF02926">
    <property type="entry name" value="THUMP"/>
    <property type="match status" value="1"/>
</dbReference>
<dbReference type="EMBL" id="VTPC01090961">
    <property type="protein sequence ID" value="KAF2880517.1"/>
    <property type="molecule type" value="Genomic_DNA"/>
</dbReference>
<evidence type="ECO:0000256" key="1">
    <source>
        <dbReference type="ARBA" id="ARBA00060731"/>
    </source>
</evidence>
<dbReference type="InterPro" id="IPR004114">
    <property type="entry name" value="THUMP_dom"/>
</dbReference>
<evidence type="ECO:0000313" key="7">
    <source>
        <dbReference type="Proteomes" id="UP000801492"/>
    </source>
</evidence>
<evidence type="ECO:0000256" key="4">
    <source>
        <dbReference type="SAM" id="MobiDB-lite"/>
    </source>
</evidence>
<feature type="coiled-coil region" evidence="3">
    <location>
        <begin position="72"/>
        <end position="99"/>
    </location>
</feature>
<dbReference type="PANTHER" id="PTHR13452">
    <property type="entry name" value="THUMP DOMAIN CONTAINING PROTEIN 1-RELATED"/>
    <property type="match status" value="1"/>
</dbReference>
<dbReference type="FunFam" id="3.30.2300.10:FF:000001">
    <property type="entry name" value="THUMP domain-containing protein 1"/>
    <property type="match status" value="1"/>
</dbReference>
<accession>A0A8K0C821</accession>
<dbReference type="CDD" id="cd11717">
    <property type="entry name" value="THUMP_THUMPD1_like"/>
    <property type="match status" value="1"/>
</dbReference>
<protein>
    <recommendedName>
        <fullName evidence="5">THUMP domain-containing protein</fullName>
    </recommendedName>
</protein>
<keyword evidence="2" id="KW-0694">RNA-binding</keyword>
<proteinExistence type="inferred from homology"/>
<keyword evidence="3" id="KW-0175">Coiled coil</keyword>
<feature type="region of interest" description="Disordered" evidence="4">
    <location>
        <begin position="1"/>
        <end position="27"/>
    </location>
</feature>
<comment type="caution">
    <text evidence="6">The sequence shown here is derived from an EMBL/GenBank/DDBJ whole genome shotgun (WGS) entry which is preliminary data.</text>
</comment>
<reference evidence="6" key="1">
    <citation type="submission" date="2019-08" db="EMBL/GenBank/DDBJ databases">
        <title>The genome of the North American firefly Photinus pyralis.</title>
        <authorList>
            <consortium name="Photinus pyralis genome working group"/>
            <person name="Fallon T.R."/>
            <person name="Sander Lower S.E."/>
            <person name="Weng J.-K."/>
        </authorList>
    </citation>
    <scope>NUCLEOTIDE SEQUENCE</scope>
    <source>
        <strain evidence="6">TRF0915ILg1</strain>
        <tissue evidence="6">Whole body</tissue>
    </source>
</reference>
<evidence type="ECO:0000256" key="3">
    <source>
        <dbReference type="SAM" id="Coils"/>
    </source>
</evidence>
<sequence length="287" mass="32730">MDGEIKVQSSNSSYKRRQQYTPPGPKRRRYILEPGLKGFICSCNFKEKECIREAYNILNEYGDLVYGPEGNQGETEEEAVNVEEDIEGLLKEIEAIQSVEKSGRRFQVVESGAKNFLFIRTNVNDPVKLAEMIVKDISDKKKHKTRHLLRLIPIEATCKAYLYDIKKVAQPLIEKYFKDAPKSFSIIYNHRNNNNVSKEEVITTIADMITSTRCDHVVNLKHAEISVIVEIVKNVALLGVVPHFIKYRKYNLSRLRSNSLSVYTRTGDGAKNSKPDADSLKTSQSIK</sequence>